<dbReference type="GO" id="GO:0009611">
    <property type="term" value="P:response to wounding"/>
    <property type="evidence" value="ECO:0007669"/>
    <property type="project" value="UniProtKB-ARBA"/>
</dbReference>
<evidence type="ECO:0000256" key="1">
    <source>
        <dbReference type="ARBA" id="ARBA00004141"/>
    </source>
</evidence>
<dbReference type="SUPFAM" id="SSF53850">
    <property type="entry name" value="Periplasmic binding protein-like II"/>
    <property type="match status" value="1"/>
</dbReference>
<dbReference type="CDD" id="cd13686">
    <property type="entry name" value="GluR_Plant"/>
    <property type="match status" value="1"/>
</dbReference>
<keyword evidence="14" id="KW-1015">Disulfide bond</keyword>
<dbReference type="GO" id="GO:1901701">
    <property type="term" value="P:cellular response to oxygen-containing compound"/>
    <property type="evidence" value="ECO:0007669"/>
    <property type="project" value="UniProtKB-ARBA"/>
</dbReference>
<feature type="signal peptide" evidence="17">
    <location>
        <begin position="1"/>
        <end position="23"/>
    </location>
</feature>
<dbReference type="GO" id="GO:0016020">
    <property type="term" value="C:membrane"/>
    <property type="evidence" value="ECO:0007669"/>
    <property type="project" value="UniProtKB-SubCell"/>
</dbReference>
<evidence type="ECO:0000256" key="17">
    <source>
        <dbReference type="SAM" id="SignalP"/>
    </source>
</evidence>
<evidence type="ECO:0000256" key="15">
    <source>
        <dbReference type="SAM" id="MobiDB-lite"/>
    </source>
</evidence>
<dbReference type="AlphaFoldDB" id="A0AAV0R2K8"/>
<dbReference type="PIRSF" id="PIRSF037090">
    <property type="entry name" value="Iontro_Glu-like_rcpt_pln"/>
    <property type="match status" value="1"/>
</dbReference>
<dbReference type="GO" id="GO:0007165">
    <property type="term" value="P:signal transduction"/>
    <property type="evidence" value="ECO:0007669"/>
    <property type="project" value="UniProtKB-ARBA"/>
</dbReference>
<dbReference type="Pfam" id="PF10613">
    <property type="entry name" value="Lig_chan-Glu_bd"/>
    <property type="match status" value="1"/>
</dbReference>
<evidence type="ECO:0000256" key="3">
    <source>
        <dbReference type="ARBA" id="ARBA00022448"/>
    </source>
</evidence>
<dbReference type="InterPro" id="IPR001320">
    <property type="entry name" value="Iontro_rcpt_C"/>
</dbReference>
<dbReference type="PRINTS" id="PR01176">
    <property type="entry name" value="GABABRECEPTR"/>
</dbReference>
<dbReference type="InterPro" id="IPR028082">
    <property type="entry name" value="Peripla_BP_I"/>
</dbReference>
<feature type="domain" description="Ionotropic glutamate receptor C-terminal" evidence="18">
    <location>
        <begin position="480"/>
        <end position="822"/>
    </location>
</feature>
<keyword evidence="6 16" id="KW-1133">Transmembrane helix</keyword>
<evidence type="ECO:0000256" key="6">
    <source>
        <dbReference type="ARBA" id="ARBA00022989"/>
    </source>
</evidence>
<keyword evidence="4 16" id="KW-0812">Transmembrane</keyword>
<organism evidence="19 20">
    <name type="scientific">Linum tenue</name>
    <dbReference type="NCBI Taxonomy" id="586396"/>
    <lineage>
        <taxon>Eukaryota</taxon>
        <taxon>Viridiplantae</taxon>
        <taxon>Streptophyta</taxon>
        <taxon>Embryophyta</taxon>
        <taxon>Tracheophyta</taxon>
        <taxon>Spermatophyta</taxon>
        <taxon>Magnoliopsida</taxon>
        <taxon>eudicotyledons</taxon>
        <taxon>Gunneridae</taxon>
        <taxon>Pentapetalae</taxon>
        <taxon>rosids</taxon>
        <taxon>fabids</taxon>
        <taxon>Malpighiales</taxon>
        <taxon>Linaceae</taxon>
        <taxon>Linum</taxon>
    </lineage>
</organism>
<feature type="disulfide bond" evidence="14">
    <location>
        <begin position="771"/>
        <end position="825"/>
    </location>
</feature>
<evidence type="ECO:0000256" key="13">
    <source>
        <dbReference type="PIRNR" id="PIRNR037090"/>
    </source>
</evidence>
<reference evidence="19" key="1">
    <citation type="submission" date="2022-08" db="EMBL/GenBank/DDBJ databases">
        <authorList>
            <person name="Gutierrez-Valencia J."/>
        </authorList>
    </citation>
    <scope>NUCLEOTIDE SEQUENCE</scope>
</reference>
<keyword evidence="10" id="KW-0325">Glycoprotein</keyword>
<feature type="transmembrane region" description="Helical" evidence="16">
    <location>
        <begin position="842"/>
        <end position="860"/>
    </location>
</feature>
<dbReference type="Gene3D" id="3.40.190.10">
    <property type="entry name" value="Periplasmic binding protein-like II"/>
    <property type="match status" value="2"/>
</dbReference>
<dbReference type="SUPFAM" id="SSF53822">
    <property type="entry name" value="Periplasmic binding protein-like I"/>
    <property type="match status" value="1"/>
</dbReference>
<dbReference type="GO" id="GO:0015276">
    <property type="term" value="F:ligand-gated monoatomic ion channel activity"/>
    <property type="evidence" value="ECO:0007669"/>
    <property type="project" value="InterPro"/>
</dbReference>
<dbReference type="Gene3D" id="1.10.287.70">
    <property type="match status" value="1"/>
</dbReference>
<evidence type="ECO:0000256" key="9">
    <source>
        <dbReference type="ARBA" id="ARBA00023170"/>
    </source>
</evidence>
<dbReference type="FunFam" id="3.40.190.10:FF:000054">
    <property type="entry name" value="Glutamate receptor"/>
    <property type="match status" value="1"/>
</dbReference>
<evidence type="ECO:0000256" key="8">
    <source>
        <dbReference type="ARBA" id="ARBA00023136"/>
    </source>
</evidence>
<keyword evidence="9 13" id="KW-0675">Receptor</keyword>
<dbReference type="InterPro" id="IPR001828">
    <property type="entry name" value="ANF_lig-bd_rcpt"/>
</dbReference>
<keyword evidence="20" id="KW-1185">Reference proteome</keyword>
<accession>A0AAV0R2K8</accession>
<comment type="function">
    <text evidence="13">Glutamate-gated receptor that probably acts as non-selective cation channel.</text>
</comment>
<sequence length="951" mass="104781">MARKVPMLLLILGVCLLPMEVLGAGNASSSSRPKTVNLGALFTSDSVIGRAARPAISAAIDDVNSDPTILSGTKLNLLFHDTNCSGFLGTVEALQLMENDVVAVIGPQSSGIAHVISHVVNELHVPLLSFAATDPTLAALQYPYFIRTTQSDYFQMYAIADLVTYFGWREVIAIFVDDDYGRSGVSVLGDALAKKRAKISYKAAITPGGSQSTIKDRLVEVNLLESRVYIVHVNPDSGLSIFSEAKNLGMMSKGYVWITTDWLASVLDSMVPPDADTMSLLQGVVSFRHHTPDTDLKKKFMKRWNDGLKYKKPGPASFNSYALYAYDSVWLAAQALETFLNSNGTISYSNDPQLRDVNGSTLHLSSLRVFNGGQKYLDTLLSTNFIGLSGEVQFDSDKNFIHPAYDVLNIGGNSFRRVGYWSNHSGLSTVTPETLYGKPANGSLNSNSKSDEHLYSIIWPGETSDTPRGWVFPNNGKPLRIAVPDRRSYLAFVAKDKNPPGVRGYCIDVFEAAINLLPYPVPRTYMLYGGGKRNPSYNDLVNAVALNEYDAAVGDVTIVTNRTKIVDFTQPYMESGLVVVVPMKQAKSSPWAFMKPFTIQMWCVTGAFFLFVGAVVWILEHRINHEFRGPPSQQLITIFWFSFSTMFFSHRENTVSTLGRLVLIIWLFVVLIINSSYTASLTSILTVQQLTSRIEGIDSLIASTEPIGVQDGSFAWNYLVDELNIAASRLVTLKTQEDYSTALAKGPKAGGVAAIVDELPYVELFLSSANCQFRIVGQEFTKSGWGFAFQRDSPLAVDLSTAILQLSENGDLQKIHNKWLLHSECTDSLNPVDENRLSLSSFWGLFLICGLSCLLALLIFSCRVYGQYSRFAPHEGGGDGDGETEDIRPATRTPRRSLRTTSFKDLIEFVDRKETEIKEILKRKHSQNNQDSKRTHHSGSPSDDGGGGSHA</sequence>
<feature type="transmembrane region" description="Helical" evidence="16">
    <location>
        <begin position="599"/>
        <end position="619"/>
    </location>
</feature>
<dbReference type="InterPro" id="IPR019594">
    <property type="entry name" value="Glu/Gly-bd"/>
</dbReference>
<dbReference type="Gene3D" id="3.40.50.2300">
    <property type="match status" value="2"/>
</dbReference>
<evidence type="ECO:0000256" key="4">
    <source>
        <dbReference type="ARBA" id="ARBA00022692"/>
    </source>
</evidence>
<feature type="region of interest" description="Disordered" evidence="15">
    <location>
        <begin position="920"/>
        <end position="951"/>
    </location>
</feature>
<evidence type="ECO:0000313" key="19">
    <source>
        <dbReference type="EMBL" id="CAI0550608.1"/>
    </source>
</evidence>
<dbReference type="CDD" id="cd19990">
    <property type="entry name" value="PBP1_GABAb_receptor_plant"/>
    <property type="match status" value="1"/>
</dbReference>
<keyword evidence="11 13" id="KW-1071">Ligand-gated ion channel</keyword>
<dbReference type="InterPro" id="IPR017103">
    <property type="entry name" value="Iontropic_Glu_rcpt_pln"/>
</dbReference>
<keyword evidence="3 13" id="KW-0813">Transport</keyword>
<protein>
    <recommendedName>
        <fullName evidence="13">Glutamate receptor</fullName>
    </recommendedName>
</protein>
<keyword evidence="7 13" id="KW-0406">Ion transport</keyword>
<gene>
    <name evidence="19" type="ORF">LITE_LOCUS45615</name>
</gene>
<dbReference type="FunFam" id="3.40.50.2300:FF:000081">
    <property type="entry name" value="Glutamate receptor"/>
    <property type="match status" value="1"/>
</dbReference>
<proteinExistence type="inferred from homology"/>
<dbReference type="SMART" id="SM00079">
    <property type="entry name" value="PBPe"/>
    <property type="match status" value="1"/>
</dbReference>
<feature type="region of interest" description="Disordered" evidence="15">
    <location>
        <begin position="873"/>
        <end position="895"/>
    </location>
</feature>
<keyword evidence="5 17" id="KW-0732">Signal</keyword>
<dbReference type="InterPro" id="IPR044440">
    <property type="entry name" value="GABAb_receptor_plant_PBP1"/>
</dbReference>
<evidence type="ECO:0000256" key="2">
    <source>
        <dbReference type="ARBA" id="ARBA00008685"/>
    </source>
</evidence>
<comment type="subcellular location">
    <subcellularLocation>
        <location evidence="1">Membrane</location>
        <topology evidence="1">Multi-pass membrane protein</topology>
    </subcellularLocation>
</comment>
<dbReference type="Pfam" id="PF00060">
    <property type="entry name" value="Lig_chan"/>
    <property type="match status" value="1"/>
</dbReference>
<feature type="chain" id="PRO_5043987315" description="Glutamate receptor" evidence="17">
    <location>
        <begin position="24"/>
        <end position="951"/>
    </location>
</feature>
<dbReference type="FunFam" id="1.10.287.70:FF:000037">
    <property type="entry name" value="Glutamate receptor"/>
    <property type="match status" value="1"/>
</dbReference>
<evidence type="ECO:0000256" key="16">
    <source>
        <dbReference type="SAM" id="Phobius"/>
    </source>
</evidence>
<evidence type="ECO:0000256" key="7">
    <source>
        <dbReference type="ARBA" id="ARBA00023065"/>
    </source>
</evidence>
<feature type="transmembrane region" description="Helical" evidence="16">
    <location>
        <begin position="661"/>
        <end position="685"/>
    </location>
</feature>
<evidence type="ECO:0000313" key="20">
    <source>
        <dbReference type="Proteomes" id="UP001154282"/>
    </source>
</evidence>
<evidence type="ECO:0000259" key="18">
    <source>
        <dbReference type="SMART" id="SM00079"/>
    </source>
</evidence>
<comment type="similarity">
    <text evidence="2 13">Belongs to the glutamate-gated ion channel (TC 1.A.10.1) family.</text>
</comment>
<dbReference type="Pfam" id="PF01094">
    <property type="entry name" value="ANF_receptor"/>
    <property type="match status" value="1"/>
</dbReference>
<dbReference type="InterPro" id="IPR015683">
    <property type="entry name" value="Ionotropic_Glu_rcpt"/>
</dbReference>
<dbReference type="FunFam" id="3.40.190.10:FF:000175">
    <property type="entry name" value="Glutamate receptor"/>
    <property type="match status" value="1"/>
</dbReference>
<dbReference type="Proteomes" id="UP001154282">
    <property type="component" value="Unassembled WGS sequence"/>
</dbReference>
<name>A0AAV0R2K8_9ROSI</name>
<evidence type="ECO:0000256" key="11">
    <source>
        <dbReference type="ARBA" id="ARBA00023286"/>
    </source>
</evidence>
<evidence type="ECO:0000256" key="14">
    <source>
        <dbReference type="PIRSR" id="PIRSR037090-50"/>
    </source>
</evidence>
<dbReference type="PANTHER" id="PTHR18966">
    <property type="entry name" value="IONOTROPIC GLUTAMATE RECEPTOR"/>
    <property type="match status" value="1"/>
</dbReference>
<evidence type="ECO:0000256" key="12">
    <source>
        <dbReference type="ARBA" id="ARBA00023303"/>
    </source>
</evidence>
<keyword evidence="12 13" id="KW-0407">Ion channel</keyword>
<dbReference type="EMBL" id="CAMGYJ010000010">
    <property type="protein sequence ID" value="CAI0550608.1"/>
    <property type="molecule type" value="Genomic_DNA"/>
</dbReference>
<evidence type="ECO:0000256" key="5">
    <source>
        <dbReference type="ARBA" id="ARBA00022729"/>
    </source>
</evidence>
<keyword evidence="8 13" id="KW-0472">Membrane</keyword>
<comment type="caution">
    <text evidence="19">The sequence shown here is derived from an EMBL/GenBank/DDBJ whole genome shotgun (WGS) entry which is preliminary data.</text>
</comment>
<evidence type="ECO:0000256" key="10">
    <source>
        <dbReference type="ARBA" id="ARBA00023180"/>
    </source>
</evidence>